<evidence type="ECO:0000313" key="2">
    <source>
        <dbReference type="Proteomes" id="UP000887013"/>
    </source>
</evidence>
<dbReference type="EMBL" id="BMAW01074389">
    <property type="protein sequence ID" value="GFT92061.1"/>
    <property type="molecule type" value="Genomic_DNA"/>
</dbReference>
<evidence type="ECO:0000313" key="1">
    <source>
        <dbReference type="EMBL" id="GFT92061.1"/>
    </source>
</evidence>
<accession>A0A8X6PW24</accession>
<protein>
    <submittedName>
        <fullName evidence="1">Uncharacterized protein</fullName>
    </submittedName>
</protein>
<sequence length="98" mass="11325">MKNLTTFIAPALSIFPCFQINVSKKHIELNQPKDFSFMTPTQLQYSPIIQKTTSEPHSLGRRFKFRYHYILRALTLQSSTPYPLYLACLTDSGLEEPN</sequence>
<reference evidence="1" key="1">
    <citation type="submission" date="2020-08" db="EMBL/GenBank/DDBJ databases">
        <title>Multicomponent nature underlies the extraordinary mechanical properties of spider dragline silk.</title>
        <authorList>
            <person name="Kono N."/>
            <person name="Nakamura H."/>
            <person name="Mori M."/>
            <person name="Yoshida Y."/>
            <person name="Ohtoshi R."/>
            <person name="Malay A.D."/>
            <person name="Moran D.A.P."/>
            <person name="Tomita M."/>
            <person name="Numata K."/>
            <person name="Arakawa K."/>
        </authorList>
    </citation>
    <scope>NUCLEOTIDE SEQUENCE</scope>
</reference>
<dbReference type="Proteomes" id="UP000887013">
    <property type="component" value="Unassembled WGS sequence"/>
</dbReference>
<comment type="caution">
    <text evidence="1">The sequence shown here is derived from an EMBL/GenBank/DDBJ whole genome shotgun (WGS) entry which is preliminary data.</text>
</comment>
<proteinExistence type="predicted"/>
<name>A0A8X6PW24_NEPPI</name>
<organism evidence="1 2">
    <name type="scientific">Nephila pilipes</name>
    <name type="common">Giant wood spider</name>
    <name type="synonym">Nephila maculata</name>
    <dbReference type="NCBI Taxonomy" id="299642"/>
    <lineage>
        <taxon>Eukaryota</taxon>
        <taxon>Metazoa</taxon>
        <taxon>Ecdysozoa</taxon>
        <taxon>Arthropoda</taxon>
        <taxon>Chelicerata</taxon>
        <taxon>Arachnida</taxon>
        <taxon>Araneae</taxon>
        <taxon>Araneomorphae</taxon>
        <taxon>Entelegynae</taxon>
        <taxon>Araneoidea</taxon>
        <taxon>Nephilidae</taxon>
        <taxon>Nephila</taxon>
    </lineage>
</organism>
<gene>
    <name evidence="1" type="ORF">NPIL_491671</name>
</gene>
<keyword evidence="2" id="KW-1185">Reference proteome</keyword>
<dbReference type="AlphaFoldDB" id="A0A8X6PW24"/>